<evidence type="ECO:0000313" key="8">
    <source>
        <dbReference type="Proteomes" id="UP000001844"/>
    </source>
</evidence>
<dbReference type="InterPro" id="IPR016035">
    <property type="entry name" value="Acyl_Trfase/lysoPLipase"/>
</dbReference>
<dbReference type="OrthoDB" id="5290098at2"/>
<name>D5C2A7_NITHN</name>
<dbReference type="AlphaFoldDB" id="D5C2A7"/>
<comment type="caution">
    <text evidence="4">Lacks conserved residue(s) required for the propagation of feature annotation.</text>
</comment>
<keyword evidence="3 4" id="KW-0443">Lipid metabolism</keyword>
<evidence type="ECO:0000313" key="7">
    <source>
        <dbReference type="EMBL" id="ADE14766.1"/>
    </source>
</evidence>
<proteinExistence type="predicted"/>
<dbReference type="PROSITE" id="PS51318">
    <property type="entry name" value="TAT"/>
    <property type="match status" value="1"/>
</dbReference>
<sequence>MLKKQISKRTFLGLLASLAGSLPLASRNWFALAAETPLSSPPPASSSNSKIGLALGAGGANGLAHILMLEAFDELGIKPHRIAGSSIGAVIGALYASGISAKELKEIVNGLVAGDKGTWIEKLADKNVLKWIDLIDLELGSGGLVSSEGFLLFLLKKIKRSNFDELEIPLKVVATDFWRREEVIIKTGKLLPAIQASTSIPGVFTPVLFQDKALIDGGAVNPLPYDLLLDECEVTVAIEVTGKDSPGDKKVPSFFDAIFNTFQIMQQAITHEKMEYRPPDIYIETEIVNIRTLEFYRAEEVYKQAQPAKEKLKRQLDQWLTQS</sequence>
<keyword evidence="1 4" id="KW-0378">Hydrolase</keyword>
<reference evidence="8" key="1">
    <citation type="submission" date="2010-04" db="EMBL/GenBank/DDBJ databases">
        <title>Complete genome sequence of Nitrosococcus halophilus Nc4, a salt-adapted, aerobic obligate ammonia-oxidizing sulfur purple bacterium.</title>
        <authorList>
            <consortium name="US DOE Joint Genome Institute"/>
            <person name="Campbell M.A."/>
            <person name="Malfatti S.A."/>
            <person name="Chain P.S.G."/>
            <person name="Heidelberg J.F."/>
            <person name="Ward B.B."/>
            <person name="Klotz M.G."/>
        </authorList>
    </citation>
    <scope>NUCLEOTIDE SEQUENCE [LARGE SCALE GENOMIC DNA]</scope>
    <source>
        <strain evidence="8">Nc4</strain>
    </source>
</reference>
<dbReference type="eggNOG" id="COG1752">
    <property type="taxonomic scope" value="Bacteria"/>
</dbReference>
<keyword evidence="8" id="KW-1185">Reference proteome</keyword>
<dbReference type="SUPFAM" id="SSF52151">
    <property type="entry name" value="FabD/lysophospholipase-like"/>
    <property type="match status" value="1"/>
</dbReference>
<evidence type="ECO:0000256" key="4">
    <source>
        <dbReference type="PROSITE-ProRule" id="PRU01161"/>
    </source>
</evidence>
<dbReference type="GO" id="GO:0016042">
    <property type="term" value="P:lipid catabolic process"/>
    <property type="evidence" value="ECO:0007669"/>
    <property type="project" value="UniProtKB-UniRule"/>
</dbReference>
<evidence type="ECO:0000259" key="6">
    <source>
        <dbReference type="PROSITE" id="PS51635"/>
    </source>
</evidence>
<feature type="short sequence motif" description="GXSXG" evidence="4">
    <location>
        <begin position="84"/>
        <end position="88"/>
    </location>
</feature>
<evidence type="ECO:0000256" key="1">
    <source>
        <dbReference type="ARBA" id="ARBA00022801"/>
    </source>
</evidence>
<dbReference type="PANTHER" id="PTHR14226">
    <property type="entry name" value="NEUROPATHY TARGET ESTERASE/SWISS CHEESE D.MELANOGASTER"/>
    <property type="match status" value="1"/>
</dbReference>
<protein>
    <submittedName>
        <fullName evidence="7">Patatin</fullName>
    </submittedName>
</protein>
<dbReference type="GO" id="GO:0016787">
    <property type="term" value="F:hydrolase activity"/>
    <property type="evidence" value="ECO:0007669"/>
    <property type="project" value="UniProtKB-UniRule"/>
</dbReference>
<evidence type="ECO:0000256" key="2">
    <source>
        <dbReference type="ARBA" id="ARBA00022963"/>
    </source>
</evidence>
<dbReference type="RefSeq" id="WP_013032653.1">
    <property type="nucleotide sequence ID" value="NC_013960.1"/>
</dbReference>
<dbReference type="KEGG" id="nhl:Nhal_1632"/>
<dbReference type="InterPro" id="IPR002641">
    <property type="entry name" value="PNPLA_dom"/>
</dbReference>
<feature type="active site" description="Proton acceptor" evidence="4">
    <location>
        <position position="216"/>
    </location>
</feature>
<dbReference type="InterPro" id="IPR006311">
    <property type="entry name" value="TAT_signal"/>
</dbReference>
<dbReference type="HOGENOM" id="CLU_047251_0_2_6"/>
<dbReference type="InterPro" id="IPR050301">
    <property type="entry name" value="NTE"/>
</dbReference>
<keyword evidence="5" id="KW-0732">Signal</keyword>
<feature type="chain" id="PRO_5003070276" evidence="5">
    <location>
        <begin position="34"/>
        <end position="323"/>
    </location>
</feature>
<dbReference type="Pfam" id="PF01734">
    <property type="entry name" value="Patatin"/>
    <property type="match status" value="1"/>
</dbReference>
<gene>
    <name evidence="7" type="ordered locus">Nhal_1632</name>
</gene>
<keyword evidence="2 4" id="KW-0442">Lipid degradation</keyword>
<dbReference type="EMBL" id="CP001798">
    <property type="protein sequence ID" value="ADE14766.1"/>
    <property type="molecule type" value="Genomic_DNA"/>
</dbReference>
<feature type="short sequence motif" description="DGA/G" evidence="4">
    <location>
        <begin position="216"/>
        <end position="218"/>
    </location>
</feature>
<evidence type="ECO:0000256" key="5">
    <source>
        <dbReference type="SAM" id="SignalP"/>
    </source>
</evidence>
<feature type="active site" description="Nucleophile" evidence="4">
    <location>
        <position position="86"/>
    </location>
</feature>
<feature type="signal peptide" evidence="5">
    <location>
        <begin position="1"/>
        <end position="33"/>
    </location>
</feature>
<dbReference type="Proteomes" id="UP000001844">
    <property type="component" value="Chromosome"/>
</dbReference>
<dbReference type="Gene3D" id="3.40.1090.10">
    <property type="entry name" value="Cytosolic phospholipase A2 catalytic domain"/>
    <property type="match status" value="2"/>
</dbReference>
<dbReference type="PROSITE" id="PS51635">
    <property type="entry name" value="PNPLA"/>
    <property type="match status" value="1"/>
</dbReference>
<organism evidence="7 8">
    <name type="scientific">Nitrosococcus halophilus (strain Nc4)</name>
    <dbReference type="NCBI Taxonomy" id="472759"/>
    <lineage>
        <taxon>Bacteria</taxon>
        <taxon>Pseudomonadati</taxon>
        <taxon>Pseudomonadota</taxon>
        <taxon>Gammaproteobacteria</taxon>
        <taxon>Chromatiales</taxon>
        <taxon>Chromatiaceae</taxon>
        <taxon>Nitrosococcus</taxon>
    </lineage>
</organism>
<feature type="domain" description="PNPLA" evidence="6">
    <location>
        <begin position="53"/>
        <end position="229"/>
    </location>
</feature>
<accession>D5C2A7</accession>
<evidence type="ECO:0000256" key="3">
    <source>
        <dbReference type="ARBA" id="ARBA00023098"/>
    </source>
</evidence>
<dbReference type="PANTHER" id="PTHR14226:SF76">
    <property type="entry name" value="NTE FAMILY PROTEIN RSSA"/>
    <property type="match status" value="1"/>
</dbReference>
<dbReference type="STRING" id="472759.Nhal_1632"/>